<dbReference type="PANTHER" id="PTHR47623">
    <property type="entry name" value="OS09G0287300 PROTEIN"/>
    <property type="match status" value="1"/>
</dbReference>
<dbReference type="SMART" id="SM00855">
    <property type="entry name" value="PGAM"/>
    <property type="match status" value="1"/>
</dbReference>
<dbReference type="OrthoDB" id="9810154at2"/>
<organism evidence="1 2">
    <name type="scientific">Amaricoccus solimangrovi</name>
    <dbReference type="NCBI Taxonomy" id="2589815"/>
    <lineage>
        <taxon>Bacteria</taxon>
        <taxon>Pseudomonadati</taxon>
        <taxon>Pseudomonadota</taxon>
        <taxon>Alphaproteobacteria</taxon>
        <taxon>Rhodobacterales</taxon>
        <taxon>Paracoccaceae</taxon>
        <taxon>Amaricoccus</taxon>
    </lineage>
</organism>
<proteinExistence type="predicted"/>
<dbReference type="Proteomes" id="UP000319255">
    <property type="component" value="Unassembled WGS sequence"/>
</dbReference>
<dbReference type="InterPro" id="IPR013078">
    <property type="entry name" value="His_Pase_superF_clade-1"/>
</dbReference>
<dbReference type="EMBL" id="VFRP01000010">
    <property type="protein sequence ID" value="TPE50422.1"/>
    <property type="molecule type" value="Genomic_DNA"/>
</dbReference>
<accession>A0A501WNK0</accession>
<comment type="caution">
    <text evidence="1">The sequence shown here is derived from an EMBL/GenBank/DDBJ whole genome shotgun (WGS) entry which is preliminary data.</text>
</comment>
<evidence type="ECO:0000313" key="1">
    <source>
        <dbReference type="EMBL" id="TPE50422.1"/>
    </source>
</evidence>
<dbReference type="PANTHER" id="PTHR47623:SF1">
    <property type="entry name" value="OS09G0287300 PROTEIN"/>
    <property type="match status" value="1"/>
</dbReference>
<reference evidence="1 2" key="1">
    <citation type="submission" date="2019-06" db="EMBL/GenBank/DDBJ databases">
        <title>A novel bacterium of genus Amaricoccus, isolated from marine sediment.</title>
        <authorList>
            <person name="Huang H."/>
            <person name="Mo K."/>
            <person name="Hu Y."/>
        </authorList>
    </citation>
    <scope>NUCLEOTIDE SEQUENCE [LARGE SCALE GENOMIC DNA]</scope>
    <source>
        <strain evidence="1 2">HB172011</strain>
    </source>
</reference>
<name>A0A501WNK0_9RHOB</name>
<protein>
    <submittedName>
        <fullName evidence="1">Histidine phosphatase family protein</fullName>
    </submittedName>
</protein>
<sequence length="165" mass="18022">MTRLILVRHAKSSWDDPELEDFDRPLGKRGRRDAPAMGAWLRAGGHEPEAALVSSAARAVQTFARLFQGATPPPARFLDALYLADTAVMLGALRGARGERVLMVGHNPGIGAFATRLLGLPPDDPDYERFPTCATAVIDFASGWDAVDWHSGRLVDFMTPKRLAR</sequence>
<dbReference type="CDD" id="cd07067">
    <property type="entry name" value="HP_PGM_like"/>
    <property type="match status" value="1"/>
</dbReference>
<gene>
    <name evidence="1" type="ORF">FJM51_11520</name>
</gene>
<dbReference type="RefSeq" id="WP_140454299.1">
    <property type="nucleotide sequence ID" value="NZ_VFRP01000010.1"/>
</dbReference>
<keyword evidence="2" id="KW-1185">Reference proteome</keyword>
<dbReference type="Pfam" id="PF00300">
    <property type="entry name" value="His_Phos_1"/>
    <property type="match status" value="1"/>
</dbReference>
<dbReference type="Gene3D" id="3.40.50.1240">
    <property type="entry name" value="Phosphoglycerate mutase-like"/>
    <property type="match status" value="1"/>
</dbReference>
<dbReference type="AlphaFoldDB" id="A0A501WNK0"/>
<evidence type="ECO:0000313" key="2">
    <source>
        <dbReference type="Proteomes" id="UP000319255"/>
    </source>
</evidence>
<dbReference type="SUPFAM" id="SSF53254">
    <property type="entry name" value="Phosphoglycerate mutase-like"/>
    <property type="match status" value="1"/>
</dbReference>
<dbReference type="InterPro" id="IPR029033">
    <property type="entry name" value="His_PPase_superfam"/>
</dbReference>